<reference evidence="1" key="1">
    <citation type="submission" date="2020-09" db="EMBL/GenBank/DDBJ databases">
        <title>Bacillus faecalis sp. nov., a moderately halophilic bacterium isolated from cow faeces.</title>
        <authorList>
            <person name="Jiang L."/>
            <person name="Lee J."/>
        </authorList>
    </citation>
    <scope>NUCLEOTIDE SEQUENCE</scope>
    <source>
        <strain evidence="1">AGMB 02131</strain>
    </source>
</reference>
<evidence type="ECO:0000313" key="1">
    <source>
        <dbReference type="EMBL" id="MBD3107322.1"/>
    </source>
</evidence>
<proteinExistence type="predicted"/>
<protein>
    <submittedName>
        <fullName evidence="1">Uncharacterized protein</fullName>
    </submittedName>
</protein>
<name>A0A927CV58_9BACI</name>
<dbReference type="AlphaFoldDB" id="A0A927CV58"/>
<keyword evidence="2" id="KW-1185">Reference proteome</keyword>
<organism evidence="1 2">
    <name type="scientific">Peribacillus faecalis</name>
    <dbReference type="NCBI Taxonomy" id="2772559"/>
    <lineage>
        <taxon>Bacteria</taxon>
        <taxon>Bacillati</taxon>
        <taxon>Bacillota</taxon>
        <taxon>Bacilli</taxon>
        <taxon>Bacillales</taxon>
        <taxon>Bacillaceae</taxon>
        <taxon>Peribacillus</taxon>
    </lineage>
</organism>
<gene>
    <name evidence="1" type="ORF">IEO70_03005</name>
</gene>
<dbReference type="EMBL" id="JACXSI010000005">
    <property type="protein sequence ID" value="MBD3107322.1"/>
    <property type="molecule type" value="Genomic_DNA"/>
</dbReference>
<dbReference type="RefSeq" id="WP_190996866.1">
    <property type="nucleotide sequence ID" value="NZ_JACXSI010000005.1"/>
</dbReference>
<accession>A0A927CV58</accession>
<comment type="caution">
    <text evidence="1">The sequence shown here is derived from an EMBL/GenBank/DDBJ whole genome shotgun (WGS) entry which is preliminary data.</text>
</comment>
<sequence length="171" mass="19785">MKKYVSILFAAGLFFVMDDCKIYANDHIELAEGVEREEHVSRNLSVPPLVETNGQLLNDYKAKLKVLNQVYIIDLKASKKVLEQMDLYKNGRLQKEEQLIVSDYVQLKPIITTAGKGIRGVQRVQGVIPNKSLGEIVSVWYYREGKWMLQDIEYTSNYKKMYHYIEMGDSN</sequence>
<dbReference type="Proteomes" id="UP000602076">
    <property type="component" value="Unassembled WGS sequence"/>
</dbReference>
<evidence type="ECO:0000313" key="2">
    <source>
        <dbReference type="Proteomes" id="UP000602076"/>
    </source>
</evidence>